<evidence type="ECO:0000256" key="8">
    <source>
        <dbReference type="HAMAP-Rule" id="MF_00301"/>
    </source>
</evidence>
<dbReference type="KEGG" id="pns:A9D12_08650"/>
<keyword evidence="3 8" id="KW-0791">Threonine biosynthesis</keyword>
<dbReference type="GO" id="GO:0005524">
    <property type="term" value="F:ATP binding"/>
    <property type="evidence" value="ECO:0007669"/>
    <property type="project" value="UniProtKB-KW"/>
</dbReference>
<dbReference type="InterPro" id="IPR002575">
    <property type="entry name" value="Aminoglycoside_PTrfase"/>
</dbReference>
<dbReference type="STRING" id="1112.A9D12_08650"/>
<evidence type="ECO:0000256" key="3">
    <source>
        <dbReference type="ARBA" id="ARBA00022697"/>
    </source>
</evidence>
<gene>
    <name evidence="8" type="primary">thrB</name>
    <name evidence="11" type="ORF">A9D12_08650</name>
</gene>
<keyword evidence="5 8" id="KW-0418">Kinase</keyword>
<dbReference type="Gene3D" id="3.30.200.20">
    <property type="entry name" value="Phosphorylase Kinase, domain 1"/>
    <property type="match status" value="1"/>
</dbReference>
<evidence type="ECO:0000259" key="10">
    <source>
        <dbReference type="Pfam" id="PF01636"/>
    </source>
</evidence>
<dbReference type="EMBL" id="CP016033">
    <property type="protein sequence ID" value="ANK13005.1"/>
    <property type="molecule type" value="Genomic_DNA"/>
</dbReference>
<organism evidence="11 12">
    <name type="scientific">Erythrobacter neustonensis</name>
    <dbReference type="NCBI Taxonomy" id="1112"/>
    <lineage>
        <taxon>Bacteria</taxon>
        <taxon>Pseudomonadati</taxon>
        <taxon>Pseudomonadota</taxon>
        <taxon>Alphaproteobacteria</taxon>
        <taxon>Sphingomonadales</taxon>
        <taxon>Erythrobacteraceae</taxon>
        <taxon>Erythrobacter/Porphyrobacter group</taxon>
        <taxon>Erythrobacter</taxon>
    </lineage>
</organism>
<dbReference type="InterPro" id="IPR050249">
    <property type="entry name" value="Pseudomonas-type_ThrB"/>
</dbReference>
<keyword evidence="1 8" id="KW-0028">Amino-acid biosynthesis</keyword>
<dbReference type="Gene3D" id="3.90.1200.10">
    <property type="match status" value="1"/>
</dbReference>
<keyword evidence="6 8" id="KW-0067">ATP-binding</keyword>
<keyword evidence="2 8" id="KW-0808">Transferase</keyword>
<dbReference type="InterPro" id="IPR011009">
    <property type="entry name" value="Kinase-like_dom_sf"/>
</dbReference>
<evidence type="ECO:0000313" key="12">
    <source>
        <dbReference type="Proteomes" id="UP000078263"/>
    </source>
</evidence>
<dbReference type="RefSeq" id="WP_068350915.1">
    <property type="nucleotide sequence ID" value="NZ_CP016033.1"/>
</dbReference>
<dbReference type="OrthoDB" id="9777460at2"/>
<sequence>MAVYTHLGAEDLARLIGEYDVGSLVMAKGIAEGVSNSNWLVETTGSGGSGTRFILTLYERRIDYADLPYFLGLLDHLAAKGCPVPRTMHDRDGASWRMVEGKAAALIEFLPGVSPTRPTPTQARSIGAVLAGLHLAAADFPQTRANAMDFAASAAILDACGAAALETIDPALPAMLDHARVAAALDLSALPQSQTHTDLFPDNVLMLGEDVTGLIDFYFACTGPMLLDLTVTHAAWCFDAANAYRADCGVALIDGYQSVRPLTPEERALFADVAKGACLRFVASRAEDWLDTPDDALVTRKYPMQFAQRWQFYHDHGAALLAG</sequence>
<dbReference type="HAMAP" id="MF_00301">
    <property type="entry name" value="Homoser_kinase_2"/>
    <property type="match status" value="1"/>
</dbReference>
<evidence type="ECO:0000256" key="5">
    <source>
        <dbReference type="ARBA" id="ARBA00022777"/>
    </source>
</evidence>
<dbReference type="PANTHER" id="PTHR21064:SF6">
    <property type="entry name" value="AMINOGLYCOSIDE PHOSPHOTRANSFERASE DOMAIN-CONTAINING PROTEIN"/>
    <property type="match status" value="1"/>
</dbReference>
<accession>A0A192D4I0</accession>
<keyword evidence="4 8" id="KW-0547">Nucleotide-binding</keyword>
<dbReference type="UniPathway" id="UPA00050">
    <property type="reaction ID" value="UER00064"/>
</dbReference>
<dbReference type="EC" id="2.7.1.39" evidence="8 9"/>
<dbReference type="InterPro" id="IPR005280">
    <property type="entry name" value="Homoserine_kinase_II"/>
</dbReference>
<evidence type="ECO:0000256" key="4">
    <source>
        <dbReference type="ARBA" id="ARBA00022741"/>
    </source>
</evidence>
<comment type="pathway">
    <text evidence="8">Amino-acid biosynthesis; L-threonine biosynthesis; L-threonine from L-aspartate: step 4/5.</text>
</comment>
<name>A0A192D4I0_9SPHN</name>
<dbReference type="NCBIfam" id="NF003558">
    <property type="entry name" value="PRK05231.1"/>
    <property type="match status" value="1"/>
</dbReference>
<evidence type="ECO:0000256" key="2">
    <source>
        <dbReference type="ARBA" id="ARBA00022679"/>
    </source>
</evidence>
<evidence type="ECO:0000256" key="1">
    <source>
        <dbReference type="ARBA" id="ARBA00022605"/>
    </source>
</evidence>
<evidence type="ECO:0000256" key="9">
    <source>
        <dbReference type="NCBIfam" id="TIGR00938"/>
    </source>
</evidence>
<dbReference type="NCBIfam" id="TIGR00938">
    <property type="entry name" value="thrB_alt"/>
    <property type="match status" value="1"/>
</dbReference>
<dbReference type="AlphaFoldDB" id="A0A192D4I0"/>
<proteinExistence type="inferred from homology"/>
<keyword evidence="12" id="KW-1185">Reference proteome</keyword>
<dbReference type="CDD" id="cd05153">
    <property type="entry name" value="HomoserineK_II"/>
    <property type="match status" value="1"/>
</dbReference>
<protein>
    <recommendedName>
        <fullName evidence="8 9">Homoserine kinase</fullName>
        <shortName evidence="8">HK</shortName>
        <shortName evidence="8">HSK</shortName>
        <ecNumber evidence="8 9">2.7.1.39</ecNumber>
    </recommendedName>
</protein>
<reference evidence="11 12" key="1">
    <citation type="submission" date="2016-05" db="EMBL/GenBank/DDBJ databases">
        <title>Compelete Genome Sequence of Bacteriochlorophyll-Synthesizing Bacterium Porphyrobacter neustonensis DSM 9434.</title>
        <authorList>
            <person name="Shi X.-L."/>
            <person name="Wu Y.-H."/>
            <person name="Cheng H."/>
            <person name="Xu L."/>
            <person name="Zhang X.-Q."/>
            <person name="Wang C.-S."/>
            <person name="Xu X.-W."/>
        </authorList>
    </citation>
    <scope>NUCLEOTIDE SEQUENCE [LARGE SCALE GENOMIC DNA]</scope>
    <source>
        <strain evidence="11 12">DSM 9434</strain>
    </source>
</reference>
<comment type="similarity">
    <text evidence="7 8">Belongs to the pseudomonas-type ThrB family.</text>
</comment>
<comment type="catalytic activity">
    <reaction evidence="8">
        <text>L-homoserine + ATP = O-phospho-L-homoserine + ADP + H(+)</text>
        <dbReference type="Rhea" id="RHEA:13985"/>
        <dbReference type="ChEBI" id="CHEBI:15378"/>
        <dbReference type="ChEBI" id="CHEBI:30616"/>
        <dbReference type="ChEBI" id="CHEBI:57476"/>
        <dbReference type="ChEBI" id="CHEBI:57590"/>
        <dbReference type="ChEBI" id="CHEBI:456216"/>
        <dbReference type="EC" id="2.7.1.39"/>
    </reaction>
</comment>
<evidence type="ECO:0000256" key="7">
    <source>
        <dbReference type="ARBA" id="ARBA00038240"/>
    </source>
</evidence>
<dbReference type="PANTHER" id="PTHR21064">
    <property type="entry name" value="AMINOGLYCOSIDE PHOSPHOTRANSFERASE DOMAIN-CONTAINING PROTEIN-RELATED"/>
    <property type="match status" value="1"/>
</dbReference>
<dbReference type="GO" id="GO:0009088">
    <property type="term" value="P:threonine biosynthetic process"/>
    <property type="evidence" value="ECO:0007669"/>
    <property type="project" value="UniProtKB-UniRule"/>
</dbReference>
<evidence type="ECO:0000313" key="11">
    <source>
        <dbReference type="EMBL" id="ANK13005.1"/>
    </source>
</evidence>
<dbReference type="GO" id="GO:0004413">
    <property type="term" value="F:homoserine kinase activity"/>
    <property type="evidence" value="ECO:0007669"/>
    <property type="project" value="UniProtKB-UniRule"/>
</dbReference>
<dbReference type="Proteomes" id="UP000078263">
    <property type="component" value="Chromosome"/>
</dbReference>
<dbReference type="SUPFAM" id="SSF56112">
    <property type="entry name" value="Protein kinase-like (PK-like)"/>
    <property type="match status" value="1"/>
</dbReference>
<dbReference type="Pfam" id="PF01636">
    <property type="entry name" value="APH"/>
    <property type="match status" value="1"/>
</dbReference>
<evidence type="ECO:0000256" key="6">
    <source>
        <dbReference type="ARBA" id="ARBA00022840"/>
    </source>
</evidence>
<feature type="domain" description="Aminoglycoside phosphotransferase" evidence="10">
    <location>
        <begin position="28"/>
        <end position="262"/>
    </location>
</feature>